<sequence length="101" mass="11251">MLKGRRVGTLTAGIILVVFGVMFLLRLVTANINISLIASLWPIILVILGVEIILAYIINKEEKMKYDFGAIILVIILVFFAMGMGVAEFVITHWTQFKGII</sequence>
<dbReference type="Pfam" id="PF18917">
    <property type="entry name" value="LiaI-LiaF-like_TM1"/>
    <property type="match status" value="1"/>
</dbReference>
<feature type="transmembrane region" description="Helical" evidence="1">
    <location>
        <begin position="34"/>
        <end position="58"/>
    </location>
</feature>
<dbReference type="Proteomes" id="UP000663464">
    <property type="component" value="Chromosome"/>
</dbReference>
<evidence type="ECO:0000313" key="3">
    <source>
        <dbReference type="EMBL" id="NFJ09745.1"/>
    </source>
</evidence>
<gene>
    <name evidence="3" type="ORF">FC871_14930</name>
    <name evidence="4" type="ORF">JQS73_12310</name>
</gene>
<dbReference type="RefSeq" id="WP_012344649.1">
    <property type="nucleotide sequence ID" value="NZ_AP025140.1"/>
</dbReference>
<reference evidence="4" key="3">
    <citation type="submission" date="2021-02" db="EMBL/GenBank/DDBJ databases">
        <authorList>
            <person name="Dover N."/>
            <person name="Barash J.R."/>
            <person name="Bell J.M."/>
            <person name="Sylvester M.D."/>
            <person name="Arnon S."/>
        </authorList>
    </citation>
    <scope>NUCLEOTIDE SEQUENCE</scope>
    <source>
        <strain evidence="4">IBCA10-7060</strain>
    </source>
</reference>
<organism evidence="3 5">
    <name type="scientific">Clostridium botulinum</name>
    <dbReference type="NCBI Taxonomy" id="1491"/>
    <lineage>
        <taxon>Bacteria</taxon>
        <taxon>Bacillati</taxon>
        <taxon>Bacillota</taxon>
        <taxon>Clostridia</taxon>
        <taxon>Eubacteriales</taxon>
        <taxon>Clostridiaceae</taxon>
        <taxon>Clostridium</taxon>
    </lineage>
</organism>
<evidence type="ECO:0000256" key="1">
    <source>
        <dbReference type="SAM" id="Phobius"/>
    </source>
</evidence>
<dbReference type="EMBL" id="SWQE01000008">
    <property type="protein sequence ID" value="NFJ09745.1"/>
    <property type="molecule type" value="Genomic_DNA"/>
</dbReference>
<keyword evidence="1" id="KW-0812">Transmembrane</keyword>
<feature type="transmembrane region" description="Helical" evidence="1">
    <location>
        <begin position="7"/>
        <end position="28"/>
    </location>
</feature>
<evidence type="ECO:0000313" key="4">
    <source>
        <dbReference type="EMBL" id="QRI52220.1"/>
    </source>
</evidence>
<evidence type="ECO:0000313" key="5">
    <source>
        <dbReference type="Proteomes" id="UP000480039"/>
    </source>
</evidence>
<reference evidence="3 5" key="2">
    <citation type="submission" date="2019-04" db="EMBL/GenBank/DDBJ databases">
        <title>Genome sequencing of Clostridium botulinum Groups I-IV and Clostridium butyricum.</title>
        <authorList>
            <person name="Brunt J."/>
            <person name="Van Vliet A.H.M."/>
            <person name="Stringer S.C."/>
            <person name="Carter A.T."/>
            <person name="Peck M.W."/>
        </authorList>
    </citation>
    <scope>NUCLEOTIDE SEQUENCE [LARGE SCALE GENOMIC DNA]</scope>
    <source>
        <strain evidence="3 5">Colworth BL30</strain>
    </source>
</reference>
<accession>A0A0A2HIF5</accession>
<reference evidence="4 6" key="1">
    <citation type="journal article" date="2014" name="J. Infect. Dis.">
        <title>Molecular characterization of a novel botulinum neurotoxin type H gene.</title>
        <authorList>
            <person name="Dover N."/>
            <person name="Barash J.R."/>
            <person name="Hill K.K."/>
            <person name="Xie G."/>
            <person name="Arnon S.S."/>
        </authorList>
    </citation>
    <scope>NUCLEOTIDE SEQUENCE [LARGE SCALE GENOMIC DNA]</scope>
    <source>
        <strain evidence="4 6">IBCA10-7060</strain>
    </source>
</reference>
<dbReference type="Proteomes" id="UP000480039">
    <property type="component" value="Unassembled WGS sequence"/>
</dbReference>
<keyword evidence="1" id="KW-0472">Membrane</keyword>
<proteinExistence type="predicted"/>
<feature type="domain" description="LiaI-LiaF-like transmembrane region" evidence="2">
    <location>
        <begin position="10"/>
        <end position="53"/>
    </location>
</feature>
<dbReference type="InterPro" id="IPR043726">
    <property type="entry name" value="LiaI-LiaF-like_TM1"/>
</dbReference>
<protein>
    <recommendedName>
        <fullName evidence="2">LiaI-LiaF-like transmembrane region domain-containing protein</fullName>
    </recommendedName>
</protein>
<evidence type="ECO:0000313" key="6">
    <source>
        <dbReference type="Proteomes" id="UP000663464"/>
    </source>
</evidence>
<feature type="transmembrane region" description="Helical" evidence="1">
    <location>
        <begin position="70"/>
        <end position="91"/>
    </location>
</feature>
<dbReference type="AlphaFoldDB" id="A0A0A2HIF5"/>
<evidence type="ECO:0000259" key="2">
    <source>
        <dbReference type="Pfam" id="PF18917"/>
    </source>
</evidence>
<name>A0A0A2HIF5_CLOBO</name>
<dbReference type="EMBL" id="CP069280">
    <property type="protein sequence ID" value="QRI52220.1"/>
    <property type="molecule type" value="Genomic_DNA"/>
</dbReference>
<keyword evidence="1" id="KW-1133">Transmembrane helix</keyword>